<protein>
    <submittedName>
        <fullName evidence="2">Uncharacterized protein</fullName>
    </submittedName>
</protein>
<evidence type="ECO:0000313" key="2">
    <source>
        <dbReference type="WBParaSite" id="jg5139"/>
    </source>
</evidence>
<dbReference type="AlphaFoldDB" id="A0A915EC85"/>
<keyword evidence="1" id="KW-1185">Reference proteome</keyword>
<name>A0A915EC85_9BILA</name>
<sequence length="66" mass="7395">MTSTYYCILCEVGDGDAASIVEHVLQGHKEMFDVYIKGPKSVDDTIDRLLDNRIICKARKPDCSCL</sequence>
<organism evidence="1 2">
    <name type="scientific">Ditylenchus dipsaci</name>
    <dbReference type="NCBI Taxonomy" id="166011"/>
    <lineage>
        <taxon>Eukaryota</taxon>
        <taxon>Metazoa</taxon>
        <taxon>Ecdysozoa</taxon>
        <taxon>Nematoda</taxon>
        <taxon>Chromadorea</taxon>
        <taxon>Rhabditida</taxon>
        <taxon>Tylenchina</taxon>
        <taxon>Tylenchomorpha</taxon>
        <taxon>Sphaerularioidea</taxon>
        <taxon>Anguinidae</taxon>
        <taxon>Anguininae</taxon>
        <taxon>Ditylenchus</taxon>
    </lineage>
</organism>
<dbReference type="WBParaSite" id="jg5139">
    <property type="protein sequence ID" value="jg5139"/>
    <property type="gene ID" value="jg5139"/>
</dbReference>
<reference evidence="2" key="1">
    <citation type="submission" date="2022-11" db="UniProtKB">
        <authorList>
            <consortium name="WormBaseParasite"/>
        </authorList>
    </citation>
    <scope>IDENTIFICATION</scope>
</reference>
<dbReference type="Proteomes" id="UP000887574">
    <property type="component" value="Unplaced"/>
</dbReference>
<proteinExistence type="predicted"/>
<accession>A0A915EC85</accession>
<evidence type="ECO:0000313" key="1">
    <source>
        <dbReference type="Proteomes" id="UP000887574"/>
    </source>
</evidence>